<dbReference type="GO" id="GO:0007155">
    <property type="term" value="P:cell adhesion"/>
    <property type="evidence" value="ECO:0007669"/>
    <property type="project" value="UniProtKB-KW"/>
</dbReference>
<dbReference type="AlphaFoldDB" id="A0A6I8SMJ1"/>
<dbReference type="GO" id="GO:0030246">
    <property type="term" value="F:carbohydrate binding"/>
    <property type="evidence" value="ECO:0007669"/>
    <property type="project" value="UniProtKB-KW"/>
</dbReference>
<feature type="domain" description="Ig-like" evidence="9">
    <location>
        <begin position="137"/>
        <end position="228"/>
    </location>
</feature>
<evidence type="ECO:0000256" key="4">
    <source>
        <dbReference type="ARBA" id="ARBA00022889"/>
    </source>
</evidence>
<evidence type="ECO:0000256" key="7">
    <source>
        <dbReference type="ARBA" id="ARBA00023157"/>
    </source>
</evidence>
<proteinExistence type="inferred from homology"/>
<evidence type="ECO:0000256" key="3">
    <source>
        <dbReference type="ARBA" id="ARBA00022734"/>
    </source>
</evidence>
<accession>A0A6I8SMJ1</accession>
<comment type="similarity">
    <text evidence="8">Belongs to the immunoglobulin superfamily. SIGLEC (sialic acid binding Ig-like lectin) family.</text>
</comment>
<dbReference type="PROSITE" id="PS50835">
    <property type="entry name" value="IG_LIKE"/>
    <property type="match status" value="1"/>
</dbReference>
<keyword evidence="4" id="KW-0130">Cell adhesion</keyword>
<dbReference type="InterPro" id="IPR036179">
    <property type="entry name" value="Ig-like_dom_sf"/>
</dbReference>
<name>A0A6I8SMJ1_XENTR</name>
<evidence type="ECO:0000256" key="2">
    <source>
        <dbReference type="ARBA" id="ARBA00022692"/>
    </source>
</evidence>
<dbReference type="InterPro" id="IPR013783">
    <property type="entry name" value="Ig-like_fold"/>
</dbReference>
<sequence>MNLFFIPLGMNCEKVSGFKIEAPAQVTVQKGLCVHIPCNFSVGANHNLTRDVIGIWYKGYYGGKVAASTDSSQFPDTTNGRFIFTGNVSAGDCSFSISDAQPGDVTQYQFRIEDKEPLIYTYLDIQPFISVTDLKEPDISPTEGLIAGEEVTLTCTAPTNCPGLSPTFTWEGSVNTERTQNHTLRHQDGNFSYWSNITFTPSPRDHNSPLTCTVTYKQESTKKNITLNVDCKSFHLFLYTNIKLVPIVFLTNKMSMASGHYCGSIKNHNLTRWPTLRFHGISHYRQRHLLAKAYSCYSVSHHSTSIMGYLF</sequence>
<dbReference type="InterPro" id="IPR007110">
    <property type="entry name" value="Ig-like_dom"/>
</dbReference>
<dbReference type="PANTHER" id="PTHR12035">
    <property type="entry name" value="SIALIC ACID BINDING IMMUNOGLOBULIN-LIKE LECTIN"/>
    <property type="match status" value="1"/>
</dbReference>
<organism evidence="10">
    <name type="scientific">Xenopus tropicalis</name>
    <name type="common">Western clawed frog</name>
    <name type="synonym">Silurana tropicalis</name>
    <dbReference type="NCBI Taxonomy" id="8364"/>
    <lineage>
        <taxon>Eukaryota</taxon>
        <taxon>Metazoa</taxon>
        <taxon>Chordata</taxon>
        <taxon>Craniata</taxon>
        <taxon>Vertebrata</taxon>
        <taxon>Euteleostomi</taxon>
        <taxon>Amphibia</taxon>
        <taxon>Batrachia</taxon>
        <taxon>Anura</taxon>
        <taxon>Pipoidea</taxon>
        <taxon>Pipidae</taxon>
        <taxon>Xenopodinae</taxon>
        <taxon>Xenopus</taxon>
        <taxon>Silurana</taxon>
    </lineage>
</organism>
<dbReference type="InParanoid" id="A0A6I8SMJ1"/>
<evidence type="ECO:0000256" key="5">
    <source>
        <dbReference type="ARBA" id="ARBA00022989"/>
    </source>
</evidence>
<evidence type="ECO:0000313" key="10">
    <source>
        <dbReference type="Ensembl" id="ENSXETP00000098831"/>
    </source>
</evidence>
<protein>
    <recommendedName>
        <fullName evidence="9">Ig-like domain-containing protein</fullName>
    </recommendedName>
</protein>
<evidence type="ECO:0000256" key="8">
    <source>
        <dbReference type="ARBA" id="ARBA00038361"/>
    </source>
</evidence>
<evidence type="ECO:0000259" key="9">
    <source>
        <dbReference type="PROSITE" id="PS50835"/>
    </source>
</evidence>
<keyword evidence="3" id="KW-0430">Lectin</keyword>
<dbReference type="InterPro" id="IPR051036">
    <property type="entry name" value="SIGLEC"/>
</dbReference>
<keyword evidence="7" id="KW-1015">Disulfide bond</keyword>
<reference evidence="10" key="2">
    <citation type="submission" date="2020-05" db="UniProtKB">
        <authorList>
            <consortium name="Ensembl"/>
        </authorList>
    </citation>
    <scope>IDENTIFICATION</scope>
</reference>
<dbReference type="PANTHER" id="PTHR12035:SF133">
    <property type="entry name" value="SIALIC ACID-BINDING IG-LIKE LECTIN 16"/>
    <property type="match status" value="1"/>
</dbReference>
<dbReference type="InterPro" id="IPR013162">
    <property type="entry name" value="CD80_C2-set"/>
</dbReference>
<evidence type="ECO:0000256" key="1">
    <source>
        <dbReference type="ARBA" id="ARBA00004167"/>
    </source>
</evidence>
<keyword evidence="5" id="KW-1133">Transmembrane helix</keyword>
<dbReference type="SMART" id="SM00409">
    <property type="entry name" value="IG"/>
    <property type="match status" value="2"/>
</dbReference>
<keyword evidence="2" id="KW-0812">Transmembrane</keyword>
<reference evidence="10" key="1">
    <citation type="journal article" date="2010" name="Science">
        <title>The genome of the Western clawed frog Xenopus tropicalis.</title>
        <authorList>
            <person name="Hellsten U."/>
            <person name="Harland R.M."/>
            <person name="Gilchrist M.J."/>
            <person name="Hendrix D."/>
            <person name="Jurka J."/>
            <person name="Kapitonov V."/>
            <person name="Ovcharenko I."/>
            <person name="Putnam N.H."/>
            <person name="Shu S."/>
            <person name="Taher L."/>
            <person name="Blitz I.L."/>
            <person name="Blumberg B."/>
            <person name="Dichmann D.S."/>
            <person name="Dubchak I."/>
            <person name="Amaya E."/>
            <person name="Detter J.C."/>
            <person name="Fletcher R."/>
            <person name="Gerhard D.S."/>
            <person name="Goodstein D."/>
            <person name="Graves T."/>
            <person name="Grigoriev I.V."/>
            <person name="Grimwood J."/>
            <person name="Kawashima T."/>
            <person name="Lindquist E."/>
            <person name="Lucas S.M."/>
            <person name="Mead P.E."/>
            <person name="Mitros T."/>
            <person name="Ogino H."/>
            <person name="Ohta Y."/>
            <person name="Poliakov A.V."/>
            <person name="Pollet N."/>
            <person name="Robert J."/>
            <person name="Salamov A."/>
            <person name="Sater A.K."/>
            <person name="Schmutz J."/>
            <person name="Terry A."/>
            <person name="Vize P.D."/>
            <person name="Warren W.C."/>
            <person name="Wells D."/>
            <person name="Wills A."/>
            <person name="Wilson R.K."/>
            <person name="Zimmerman L.B."/>
            <person name="Zorn A.M."/>
            <person name="Grainger R."/>
            <person name="Grammer T."/>
            <person name="Khokha M.K."/>
            <person name="Richardson P.M."/>
            <person name="Rokhsar D.S."/>
        </authorList>
    </citation>
    <scope>NUCLEOTIDE SEQUENCE [LARGE SCALE GENOMIC DNA]</scope>
    <source>
        <strain evidence="10">Nigerian</strain>
    </source>
</reference>
<dbReference type="Gene3D" id="2.60.40.10">
    <property type="entry name" value="Immunoglobulins"/>
    <property type="match status" value="2"/>
</dbReference>
<dbReference type="GO" id="GO:0016020">
    <property type="term" value="C:membrane"/>
    <property type="evidence" value="ECO:0007669"/>
    <property type="project" value="UniProtKB-SubCell"/>
</dbReference>
<dbReference type="InterPro" id="IPR003599">
    <property type="entry name" value="Ig_sub"/>
</dbReference>
<dbReference type="Pfam" id="PF08205">
    <property type="entry name" value="C2-set_2"/>
    <property type="match status" value="1"/>
</dbReference>
<comment type="subcellular location">
    <subcellularLocation>
        <location evidence="1">Membrane</location>
        <topology evidence="1">Single-pass membrane protein</topology>
    </subcellularLocation>
</comment>
<evidence type="ECO:0000256" key="6">
    <source>
        <dbReference type="ARBA" id="ARBA00023136"/>
    </source>
</evidence>
<keyword evidence="6" id="KW-0472">Membrane</keyword>
<dbReference type="Ensembl" id="ENSXETT00000078449">
    <property type="protein sequence ID" value="ENSXETP00000098831"/>
    <property type="gene ID" value="ENSXETG00000043824"/>
</dbReference>
<dbReference type="GeneTree" id="ENSGT01150000286907"/>
<dbReference type="SUPFAM" id="SSF48726">
    <property type="entry name" value="Immunoglobulin"/>
    <property type="match status" value="2"/>
</dbReference>